<comment type="caution">
    <text evidence="1">The sequence shown here is derived from an EMBL/GenBank/DDBJ whole genome shotgun (WGS) entry which is preliminary data.</text>
</comment>
<protein>
    <submittedName>
        <fullName evidence="1">Uncharacterized protein</fullName>
    </submittedName>
</protein>
<reference evidence="1 2" key="1">
    <citation type="submission" date="2015-06" db="EMBL/GenBank/DDBJ databases">
        <title>Genome sequence of Mycobacterium conceptionense strain MLE.</title>
        <authorList>
            <person name="Greninger A.L."/>
            <person name="Cunningham G."/>
            <person name="Chiu C.Y."/>
            <person name="Miller S."/>
        </authorList>
    </citation>
    <scope>NUCLEOTIDE SEQUENCE [LARGE SCALE GENOMIC DNA]</scope>
    <source>
        <strain evidence="1 2">MLE</strain>
    </source>
</reference>
<evidence type="ECO:0000313" key="2">
    <source>
        <dbReference type="Proteomes" id="UP000037594"/>
    </source>
</evidence>
<dbReference type="EMBL" id="LFOD01000039">
    <property type="protein sequence ID" value="KMV14819.1"/>
    <property type="molecule type" value="Genomic_DNA"/>
</dbReference>
<evidence type="ECO:0000313" key="1">
    <source>
        <dbReference type="EMBL" id="KMV14819.1"/>
    </source>
</evidence>
<name>A0A0J8WP68_9MYCO</name>
<accession>A0A0J8WP68</accession>
<gene>
    <name evidence="1" type="ORF">ACT17_27990</name>
</gene>
<dbReference type="AlphaFoldDB" id="A0A0J8WP68"/>
<dbReference type="Proteomes" id="UP000037594">
    <property type="component" value="Unassembled WGS sequence"/>
</dbReference>
<proteinExistence type="predicted"/>
<sequence length="87" mass="9645">MVGERYLIVVHFNLSASSIYIEFPIEKVPDFTLCFDDASAKRVRSITSMQAQPQVAGVGRVKVDGFNLTTSSALQNINVVHGPFHDY</sequence>
<organism evidence="1 2">
    <name type="scientific">Mycolicibacterium conceptionense</name>
    <dbReference type="NCBI Taxonomy" id="451644"/>
    <lineage>
        <taxon>Bacteria</taxon>
        <taxon>Bacillati</taxon>
        <taxon>Actinomycetota</taxon>
        <taxon>Actinomycetes</taxon>
        <taxon>Mycobacteriales</taxon>
        <taxon>Mycobacteriaceae</taxon>
        <taxon>Mycolicibacterium</taxon>
    </lineage>
</organism>
<dbReference type="PATRIC" id="fig|451644.5.peg.5770"/>